<dbReference type="Gene3D" id="1.10.287.130">
    <property type="match status" value="1"/>
</dbReference>
<organism evidence="12 13">
    <name type="scientific">Bosea vaviloviae</name>
    <dbReference type="NCBI Taxonomy" id="1526658"/>
    <lineage>
        <taxon>Bacteria</taxon>
        <taxon>Pseudomonadati</taxon>
        <taxon>Pseudomonadota</taxon>
        <taxon>Alphaproteobacteria</taxon>
        <taxon>Hyphomicrobiales</taxon>
        <taxon>Boseaceae</taxon>
        <taxon>Bosea</taxon>
    </lineage>
</organism>
<evidence type="ECO:0000256" key="8">
    <source>
        <dbReference type="ARBA" id="ARBA00022777"/>
    </source>
</evidence>
<evidence type="ECO:0000256" key="1">
    <source>
        <dbReference type="ARBA" id="ARBA00000085"/>
    </source>
</evidence>
<dbReference type="GO" id="GO:0000155">
    <property type="term" value="F:phosphorelay sensor kinase activity"/>
    <property type="evidence" value="ECO:0007669"/>
    <property type="project" value="InterPro"/>
</dbReference>
<dbReference type="InterPro" id="IPR050980">
    <property type="entry name" value="2C_sensor_his_kinase"/>
</dbReference>
<keyword evidence="8 12" id="KW-0418">Kinase</keyword>
<evidence type="ECO:0000256" key="5">
    <source>
        <dbReference type="ARBA" id="ARBA00022553"/>
    </source>
</evidence>
<dbReference type="SUPFAM" id="SSF47384">
    <property type="entry name" value="Homodimeric domain of signal transducing histidine kinase"/>
    <property type="match status" value="1"/>
</dbReference>
<proteinExistence type="predicted"/>
<keyword evidence="10" id="KW-0812">Transmembrane</keyword>
<keyword evidence="9" id="KW-0067">ATP-binding</keyword>
<dbReference type="SUPFAM" id="SSF55874">
    <property type="entry name" value="ATPase domain of HSP90 chaperone/DNA topoisomerase II/histidine kinase"/>
    <property type="match status" value="1"/>
</dbReference>
<evidence type="ECO:0000256" key="2">
    <source>
        <dbReference type="ARBA" id="ARBA00004651"/>
    </source>
</evidence>
<dbReference type="Proteomes" id="UP000037822">
    <property type="component" value="Unassembled WGS sequence"/>
</dbReference>
<dbReference type="PRINTS" id="PR00344">
    <property type="entry name" value="BCTRLSENSOR"/>
</dbReference>
<dbReference type="InterPro" id="IPR003594">
    <property type="entry name" value="HATPase_dom"/>
</dbReference>
<dbReference type="PANTHER" id="PTHR44936:SF10">
    <property type="entry name" value="SENSOR PROTEIN RSTB"/>
    <property type="match status" value="1"/>
</dbReference>
<keyword evidence="10" id="KW-1133">Transmembrane helix</keyword>
<dbReference type="Pfam" id="PF02518">
    <property type="entry name" value="HATPase_c"/>
    <property type="match status" value="1"/>
</dbReference>
<reference evidence="12 13" key="1">
    <citation type="submission" date="2015-07" db="EMBL/GenBank/DDBJ databases">
        <title>Whole genome sequencing of Bosea vaviloviae isolated from cave pool.</title>
        <authorList>
            <person name="Tan N.E.H."/>
            <person name="Lee Y.P."/>
            <person name="Gan H.M."/>
            <person name="Barton H."/>
            <person name="Savka M.A."/>
        </authorList>
    </citation>
    <scope>NUCLEOTIDE SEQUENCE [LARGE SCALE GENOMIC DNA]</scope>
    <source>
        <strain evidence="12 13">SD260</strain>
    </source>
</reference>
<feature type="transmembrane region" description="Helical" evidence="10">
    <location>
        <begin position="21"/>
        <end position="43"/>
    </location>
</feature>
<keyword evidence="4" id="KW-1003">Cell membrane</keyword>
<dbReference type="SMART" id="SM00387">
    <property type="entry name" value="HATPase_c"/>
    <property type="match status" value="1"/>
</dbReference>
<feature type="transmembrane region" description="Helical" evidence="10">
    <location>
        <begin position="109"/>
        <end position="126"/>
    </location>
</feature>
<keyword evidence="13" id="KW-1185">Reference proteome</keyword>
<evidence type="ECO:0000259" key="11">
    <source>
        <dbReference type="PROSITE" id="PS50109"/>
    </source>
</evidence>
<evidence type="ECO:0000256" key="10">
    <source>
        <dbReference type="SAM" id="Phobius"/>
    </source>
</evidence>
<evidence type="ECO:0000313" key="13">
    <source>
        <dbReference type="Proteomes" id="UP000037822"/>
    </source>
</evidence>
<keyword evidence="5" id="KW-0597">Phosphoprotein</keyword>
<dbReference type="InterPro" id="IPR003661">
    <property type="entry name" value="HisK_dim/P_dom"/>
</dbReference>
<gene>
    <name evidence="12" type="ORF">AE618_13045</name>
</gene>
<evidence type="ECO:0000256" key="7">
    <source>
        <dbReference type="ARBA" id="ARBA00022741"/>
    </source>
</evidence>
<feature type="transmembrane region" description="Helical" evidence="10">
    <location>
        <begin position="84"/>
        <end position="103"/>
    </location>
</feature>
<dbReference type="PROSITE" id="PS50109">
    <property type="entry name" value="HIS_KIN"/>
    <property type="match status" value="1"/>
</dbReference>
<sequence>MGCGTERSASISVHATTNRQNLLLLVQLRWLAVSGQVLTILIVQWGLGIALPLTEMAMVIALLVLLNLASLLRHHRRGAEVSNAELFAALLFDVGALTTQLYLSGGATNPFISLYLLQIGLAAVLIERWSTWVLVALASLCFIGLIGLHRPLALPVQLDDGVPRLYIQGVFICFLIAAALLVVFIQRISHNLRVRDENLADLRQRAVEEDHIVRMGLLASGAAHELGTPLSTLSVILGDWLRMPVFKAQPQLIQEIGEMQGQIDRCKTIVSGILMSSGETRGENPRRTSVRRFVDDLMAQWQSHQAPARLDYVNAFAPDAVIVSDPALKQVICNIFDNALEASPARVVVRVERREDDLAIIVQDEGPGFSSEILASLGKPYRSTKGRPGGGLGLFLVSNVMRKLGGTLSAQNREAGGACVTVTLPLASLSPVKAPRESRHDG</sequence>
<dbReference type="CDD" id="cd00082">
    <property type="entry name" value="HisKA"/>
    <property type="match status" value="1"/>
</dbReference>
<dbReference type="InterPro" id="IPR004358">
    <property type="entry name" value="Sig_transdc_His_kin-like_C"/>
</dbReference>
<dbReference type="Gene3D" id="3.30.565.10">
    <property type="entry name" value="Histidine kinase-like ATPase, C-terminal domain"/>
    <property type="match status" value="1"/>
</dbReference>
<dbReference type="EC" id="2.7.13.3" evidence="3"/>
<dbReference type="PATRIC" id="fig|1526658.3.peg.4047"/>
<protein>
    <recommendedName>
        <fullName evidence="3">histidine kinase</fullName>
        <ecNumber evidence="3">2.7.13.3</ecNumber>
    </recommendedName>
</protein>
<comment type="caution">
    <text evidence="12">The sequence shown here is derived from an EMBL/GenBank/DDBJ whole genome shotgun (WGS) entry which is preliminary data.</text>
</comment>
<dbReference type="PANTHER" id="PTHR44936">
    <property type="entry name" value="SENSOR PROTEIN CREC"/>
    <property type="match status" value="1"/>
</dbReference>
<evidence type="ECO:0000256" key="6">
    <source>
        <dbReference type="ARBA" id="ARBA00022679"/>
    </source>
</evidence>
<keyword evidence="7" id="KW-0547">Nucleotide-binding</keyword>
<evidence type="ECO:0000313" key="12">
    <source>
        <dbReference type="EMBL" id="KPH80661.1"/>
    </source>
</evidence>
<keyword evidence="10" id="KW-0472">Membrane</keyword>
<dbReference type="GO" id="GO:0005886">
    <property type="term" value="C:plasma membrane"/>
    <property type="evidence" value="ECO:0007669"/>
    <property type="project" value="UniProtKB-SubCell"/>
</dbReference>
<feature type="transmembrane region" description="Helical" evidence="10">
    <location>
        <begin position="165"/>
        <end position="185"/>
    </location>
</feature>
<dbReference type="InterPro" id="IPR036890">
    <property type="entry name" value="HATPase_C_sf"/>
</dbReference>
<dbReference type="GO" id="GO:0005524">
    <property type="term" value="F:ATP binding"/>
    <property type="evidence" value="ECO:0007669"/>
    <property type="project" value="UniProtKB-KW"/>
</dbReference>
<feature type="transmembrane region" description="Helical" evidence="10">
    <location>
        <begin position="133"/>
        <end position="153"/>
    </location>
</feature>
<feature type="transmembrane region" description="Helical" evidence="10">
    <location>
        <begin position="49"/>
        <end position="72"/>
    </location>
</feature>
<dbReference type="InterPro" id="IPR005467">
    <property type="entry name" value="His_kinase_dom"/>
</dbReference>
<dbReference type="AlphaFoldDB" id="A0A0N1N2E0"/>
<name>A0A0N1N2E0_9HYPH</name>
<evidence type="ECO:0000256" key="3">
    <source>
        <dbReference type="ARBA" id="ARBA00012438"/>
    </source>
</evidence>
<evidence type="ECO:0000256" key="4">
    <source>
        <dbReference type="ARBA" id="ARBA00022475"/>
    </source>
</evidence>
<comment type="subcellular location">
    <subcellularLocation>
        <location evidence="2">Cell membrane</location>
        <topology evidence="2">Multi-pass membrane protein</topology>
    </subcellularLocation>
</comment>
<dbReference type="InterPro" id="IPR036097">
    <property type="entry name" value="HisK_dim/P_sf"/>
</dbReference>
<accession>A0A0N1N2E0</accession>
<feature type="domain" description="Histidine kinase" evidence="11">
    <location>
        <begin position="221"/>
        <end position="428"/>
    </location>
</feature>
<dbReference type="EMBL" id="LGSZ01000040">
    <property type="protein sequence ID" value="KPH80661.1"/>
    <property type="molecule type" value="Genomic_DNA"/>
</dbReference>
<comment type="catalytic activity">
    <reaction evidence="1">
        <text>ATP + protein L-histidine = ADP + protein N-phospho-L-histidine.</text>
        <dbReference type="EC" id="2.7.13.3"/>
    </reaction>
</comment>
<keyword evidence="6" id="KW-0808">Transferase</keyword>
<evidence type="ECO:0000256" key="9">
    <source>
        <dbReference type="ARBA" id="ARBA00022840"/>
    </source>
</evidence>